<evidence type="ECO:0000256" key="3">
    <source>
        <dbReference type="ARBA" id="ARBA00022475"/>
    </source>
</evidence>
<evidence type="ECO:0000256" key="7">
    <source>
        <dbReference type="SAM" id="MobiDB-lite"/>
    </source>
</evidence>
<dbReference type="EMBL" id="CP019630">
    <property type="protein sequence ID" value="AQQ05404.1"/>
    <property type="molecule type" value="Genomic_DNA"/>
</dbReference>
<sequence length="675" mass="75150">MTPTKLLIGQIAIVFSIVIGAVWAGTQWAAYSLDNQPRLGPFWFEIAGYEVYLPWRLFEWWYAFDSYAPDVFNTAGTIAASGGLAGVAVAIAGSLWRARQNQLVTTYGSARWATRAEIAKSGLTHDKGVFLGRLNDRYLRHDGPEHVMCFAPTRSGKGVGLVIPTLLSWPHSAVIHDIKGENWQLTAGWRSHFSHCLFFNPTDPASAKYNPLLEVRKGPFEVRDVQNIADILVDPEGALERRNHWEKTSHSLLVGVILHVLYAEKEKTLSRVATFLSDPKHSFEHSLRVMMRTNHLGSGNDPKVHPVVAQAARELLNKSENERSGVLSTAMSFLGLYRDPTVAETTSACEWRIADLKDAKNPVSLYLVIPPSDISRTKPLVRLILNQIGRRLTERLEGDKKKSRQHQLLMMLDEFPALGRLDFFENALAFMAGYGVRSFLIAQSLNQITKAYGENNSILDNCHLRIAFAANDERTAKRISDSLGTATELRAQRNYAGHRLAPWLAHVMVSRQETARALMTPGEIMQLPADEEVVMISGHPPVRAKKLRYFDDKNLSGRVLPPPGLKAGGPFEDRPPTRPDDWTGLTRTPRADLEKIQQQTAISSDEDEGGLQRHPALPEEVPTPTEPEIAPDAGLLDDDFDAANANRLTQLNRTTAAVRRAHAMDHSDDDLLPGF</sequence>
<dbReference type="PANTHER" id="PTHR37937:SF1">
    <property type="entry name" value="CONJUGATIVE TRANSFER: DNA TRANSPORT"/>
    <property type="match status" value="1"/>
</dbReference>
<evidence type="ECO:0000256" key="6">
    <source>
        <dbReference type="ARBA" id="ARBA00023136"/>
    </source>
</evidence>
<accession>A0ABM6I4S3</accession>
<evidence type="ECO:0000256" key="1">
    <source>
        <dbReference type="ARBA" id="ARBA00004651"/>
    </source>
</evidence>
<feature type="compositionally biased region" description="Basic and acidic residues" evidence="7">
    <location>
        <begin position="571"/>
        <end position="581"/>
    </location>
</feature>
<dbReference type="InterPro" id="IPR051539">
    <property type="entry name" value="T4SS-coupling_protein"/>
</dbReference>
<proteinExistence type="inferred from homology"/>
<evidence type="ECO:0000256" key="5">
    <source>
        <dbReference type="ARBA" id="ARBA00022989"/>
    </source>
</evidence>
<evidence type="ECO:0000313" key="8">
    <source>
        <dbReference type="EMBL" id="AQQ05404.1"/>
    </source>
</evidence>
<organism evidence="8 9">
    <name type="scientific">Roseibium algicola</name>
    <dbReference type="NCBI Taxonomy" id="2857014"/>
    <lineage>
        <taxon>Bacteria</taxon>
        <taxon>Pseudomonadati</taxon>
        <taxon>Pseudomonadota</taxon>
        <taxon>Alphaproteobacteria</taxon>
        <taxon>Hyphomicrobiales</taxon>
        <taxon>Stappiaceae</taxon>
        <taxon>Roseibium</taxon>
    </lineage>
</organism>
<protein>
    <submittedName>
        <fullName evidence="8">Conjugal transfer protein TraG</fullName>
    </submittedName>
</protein>
<feature type="compositionally biased region" description="Low complexity" evidence="7">
    <location>
        <begin position="618"/>
        <end position="634"/>
    </location>
</feature>
<dbReference type="Gene3D" id="3.40.50.300">
    <property type="entry name" value="P-loop containing nucleotide triphosphate hydrolases"/>
    <property type="match status" value="1"/>
</dbReference>
<keyword evidence="3" id="KW-1003">Cell membrane</keyword>
<dbReference type="Proteomes" id="UP000188174">
    <property type="component" value="Chromosome"/>
</dbReference>
<dbReference type="Pfam" id="PF02534">
    <property type="entry name" value="T4SS-DNA_transf"/>
    <property type="match status" value="1"/>
</dbReference>
<keyword evidence="5" id="KW-1133">Transmembrane helix</keyword>
<feature type="region of interest" description="Disordered" evidence="7">
    <location>
        <begin position="558"/>
        <end position="638"/>
    </location>
</feature>
<evidence type="ECO:0000313" key="9">
    <source>
        <dbReference type="Proteomes" id="UP000188174"/>
    </source>
</evidence>
<gene>
    <name evidence="8" type="ORF">B0E33_19010</name>
</gene>
<dbReference type="PANTHER" id="PTHR37937">
    <property type="entry name" value="CONJUGATIVE TRANSFER: DNA TRANSPORT"/>
    <property type="match status" value="1"/>
</dbReference>
<name>A0ABM6I4S3_9HYPH</name>
<reference evidence="8 9" key="1">
    <citation type="submission" date="2017-02" db="EMBL/GenBank/DDBJ databases">
        <authorList>
            <person name="Jeong S."/>
        </authorList>
    </citation>
    <scope>NUCLEOTIDE SEQUENCE [LARGE SCALE GENOMIC DNA]</scope>
    <source>
        <strain evidence="8 9">RMAR6-6</strain>
    </source>
</reference>
<comment type="similarity">
    <text evidence="2">Belongs to the VirD4/TraG family.</text>
</comment>
<dbReference type="InterPro" id="IPR027417">
    <property type="entry name" value="P-loop_NTPase"/>
</dbReference>
<dbReference type="SUPFAM" id="SSF52540">
    <property type="entry name" value="P-loop containing nucleoside triphosphate hydrolases"/>
    <property type="match status" value="1"/>
</dbReference>
<dbReference type="InterPro" id="IPR003688">
    <property type="entry name" value="TraG/VirD4"/>
</dbReference>
<dbReference type="NCBIfam" id="NF010450">
    <property type="entry name" value="PRK13876.1"/>
    <property type="match status" value="1"/>
</dbReference>
<keyword evidence="9" id="KW-1185">Reference proteome</keyword>
<keyword evidence="4" id="KW-0812">Transmembrane</keyword>
<dbReference type="RefSeq" id="WP_077292079.1">
    <property type="nucleotide sequence ID" value="NZ_CP019630.1"/>
</dbReference>
<evidence type="ECO:0000256" key="4">
    <source>
        <dbReference type="ARBA" id="ARBA00022692"/>
    </source>
</evidence>
<evidence type="ECO:0000256" key="2">
    <source>
        <dbReference type="ARBA" id="ARBA00008806"/>
    </source>
</evidence>
<keyword evidence="6" id="KW-0472">Membrane</keyword>
<dbReference type="CDD" id="cd01127">
    <property type="entry name" value="TrwB_TraG_TraD_VirD4"/>
    <property type="match status" value="1"/>
</dbReference>
<comment type="subcellular location">
    <subcellularLocation>
        <location evidence="1">Cell membrane</location>
        <topology evidence="1">Multi-pass membrane protein</topology>
    </subcellularLocation>
</comment>